<keyword evidence="1" id="KW-0812">Transmembrane</keyword>
<evidence type="ECO:0000313" key="2">
    <source>
        <dbReference type="EMBL" id="KAB1063149.1"/>
    </source>
</evidence>
<dbReference type="RefSeq" id="WP_151169165.1">
    <property type="nucleotide sequence ID" value="NZ_WACR01000009.1"/>
</dbReference>
<proteinExistence type="predicted"/>
<sequence length="129" mass="14650">MKQHLTFSIKLTILGAVLYFGSDLFLLSLSDPNFKAPSFADHLFLWVISVLTINVCIILSKRLPKSVGFGYVGLGMLKIIAIPLFLLDEFMNQTDATVPFLLHFMVLYFIYMIAEIILLKKLLDKQSFS</sequence>
<feature type="transmembrane region" description="Helical" evidence="1">
    <location>
        <begin position="42"/>
        <end position="60"/>
    </location>
</feature>
<accession>A0A6N6M4I9</accession>
<reference evidence="2 3" key="1">
    <citation type="submission" date="2019-09" db="EMBL/GenBank/DDBJ databases">
        <title>Genomes of Cryomorphaceae.</title>
        <authorList>
            <person name="Bowman J.P."/>
        </authorList>
    </citation>
    <scope>NUCLEOTIDE SEQUENCE [LARGE SCALE GENOMIC DNA]</scope>
    <source>
        <strain evidence="2 3">KCTC 52047</strain>
    </source>
</reference>
<dbReference type="OrthoDB" id="1265264at2"/>
<organism evidence="2 3">
    <name type="scientific">Salibacter halophilus</name>
    <dbReference type="NCBI Taxonomy" id="1803916"/>
    <lineage>
        <taxon>Bacteria</taxon>
        <taxon>Pseudomonadati</taxon>
        <taxon>Bacteroidota</taxon>
        <taxon>Flavobacteriia</taxon>
        <taxon>Flavobacteriales</taxon>
        <taxon>Salibacteraceae</taxon>
        <taxon>Salibacter</taxon>
    </lineage>
</organism>
<keyword evidence="1" id="KW-1133">Transmembrane helix</keyword>
<dbReference type="EMBL" id="WACR01000009">
    <property type="protein sequence ID" value="KAB1063149.1"/>
    <property type="molecule type" value="Genomic_DNA"/>
</dbReference>
<keyword evidence="3" id="KW-1185">Reference proteome</keyword>
<feature type="transmembrane region" description="Helical" evidence="1">
    <location>
        <begin position="12"/>
        <end position="30"/>
    </location>
</feature>
<dbReference type="AlphaFoldDB" id="A0A6N6M4I9"/>
<name>A0A6N6M4I9_9FLAO</name>
<evidence type="ECO:0000256" key="1">
    <source>
        <dbReference type="SAM" id="Phobius"/>
    </source>
</evidence>
<comment type="caution">
    <text evidence="2">The sequence shown here is derived from an EMBL/GenBank/DDBJ whole genome shotgun (WGS) entry which is preliminary data.</text>
</comment>
<feature type="transmembrane region" description="Helical" evidence="1">
    <location>
        <begin position="98"/>
        <end position="119"/>
    </location>
</feature>
<dbReference type="Proteomes" id="UP000435357">
    <property type="component" value="Unassembled WGS sequence"/>
</dbReference>
<keyword evidence="1" id="KW-0472">Membrane</keyword>
<evidence type="ECO:0000313" key="3">
    <source>
        <dbReference type="Proteomes" id="UP000435357"/>
    </source>
</evidence>
<feature type="transmembrane region" description="Helical" evidence="1">
    <location>
        <begin position="67"/>
        <end position="86"/>
    </location>
</feature>
<gene>
    <name evidence="2" type="ORF">F3059_10910</name>
</gene>
<protein>
    <submittedName>
        <fullName evidence="2">Uncharacterized protein</fullName>
    </submittedName>
</protein>